<accession>A0A1I2QF90</accession>
<dbReference type="PANTHER" id="PTHR35936:SF34">
    <property type="entry name" value="ABC TRANSPORTER EXTRACELLULAR-BINDING PROTEIN YCKB-RELATED"/>
    <property type="match status" value="1"/>
</dbReference>
<gene>
    <name evidence="3" type="ORF">SAMN02910432_00625</name>
</gene>
<organism evidence="3 4">
    <name type="scientific">Ligilactobacillus ruminis DSM 20403 = NBRC 102161</name>
    <dbReference type="NCBI Taxonomy" id="1423798"/>
    <lineage>
        <taxon>Bacteria</taxon>
        <taxon>Bacillati</taxon>
        <taxon>Bacillota</taxon>
        <taxon>Bacilli</taxon>
        <taxon>Lactobacillales</taxon>
        <taxon>Lactobacillaceae</taxon>
        <taxon>Ligilactobacillus</taxon>
    </lineage>
</organism>
<protein>
    <submittedName>
        <fullName evidence="3">Polar amino acid transport system substrate-binding protein</fullName>
    </submittedName>
</protein>
<dbReference type="SMART" id="SM00062">
    <property type="entry name" value="PBPb"/>
    <property type="match status" value="1"/>
</dbReference>
<dbReference type="Pfam" id="PF00497">
    <property type="entry name" value="SBP_bac_3"/>
    <property type="match status" value="1"/>
</dbReference>
<evidence type="ECO:0000259" key="2">
    <source>
        <dbReference type="SMART" id="SM00062"/>
    </source>
</evidence>
<dbReference type="PROSITE" id="PS51257">
    <property type="entry name" value="PROKAR_LIPOPROTEIN"/>
    <property type="match status" value="1"/>
</dbReference>
<dbReference type="Proteomes" id="UP000182635">
    <property type="component" value="Unassembled WGS sequence"/>
</dbReference>
<evidence type="ECO:0000256" key="1">
    <source>
        <dbReference type="ARBA" id="ARBA00022729"/>
    </source>
</evidence>
<dbReference type="Gene3D" id="3.40.190.10">
    <property type="entry name" value="Periplasmic binding protein-like II"/>
    <property type="match status" value="2"/>
</dbReference>
<dbReference type="InterPro" id="IPR001638">
    <property type="entry name" value="Solute-binding_3/MltF_N"/>
</dbReference>
<reference evidence="4" key="1">
    <citation type="submission" date="2016-10" db="EMBL/GenBank/DDBJ databases">
        <authorList>
            <person name="Varghese N."/>
            <person name="Submissions S."/>
        </authorList>
    </citation>
    <scope>NUCLEOTIDE SEQUENCE [LARGE SCALE GENOMIC DNA]</scope>
    <source>
        <strain evidence="4">DSM 20403</strain>
    </source>
</reference>
<evidence type="ECO:0000313" key="4">
    <source>
        <dbReference type="Proteomes" id="UP000182635"/>
    </source>
</evidence>
<dbReference type="AlphaFoldDB" id="A0A1I2QF90"/>
<sequence length="270" mass="30625">MKRKSRIGICLFFALCLLGGCSNSKLRAEKVDNWARIKHHGMVVVGLDDSFVPMDFRQKNGRLAGYDVDLAKAVFKKCGLKPDFQTIDWSMKETELMNGTIDVIWNGYSKTSERMKKVAFSNSYLANDQVLVTKEKNVKNGADMKDKAIGVQSGSSGYDCYVGYPDLLKKHARKTIQYDTFNDAFLDLDAKRISGIVIDKVYASYVISHKSDPLSYHEVSIGYPKEEFAVGIRKGDKKLRLKINRALKELKKDGTIKKINHKWFGKNFID</sequence>
<proteinExistence type="predicted"/>
<dbReference type="EMBL" id="FOPI01000008">
    <property type="protein sequence ID" value="SFG26630.1"/>
    <property type="molecule type" value="Genomic_DNA"/>
</dbReference>
<name>A0A1I2QF90_9LACO</name>
<feature type="domain" description="Solute-binding protein family 3/N-terminal" evidence="2">
    <location>
        <begin position="42"/>
        <end position="267"/>
    </location>
</feature>
<dbReference type="SUPFAM" id="SSF53850">
    <property type="entry name" value="Periplasmic binding protein-like II"/>
    <property type="match status" value="1"/>
</dbReference>
<keyword evidence="1" id="KW-0732">Signal</keyword>
<dbReference type="CDD" id="cd00996">
    <property type="entry name" value="PBP2_AatB_like"/>
    <property type="match status" value="1"/>
</dbReference>
<dbReference type="PANTHER" id="PTHR35936">
    <property type="entry name" value="MEMBRANE-BOUND LYTIC MUREIN TRANSGLYCOSYLASE F"/>
    <property type="match status" value="1"/>
</dbReference>
<evidence type="ECO:0000313" key="3">
    <source>
        <dbReference type="EMBL" id="SFG26630.1"/>
    </source>
</evidence>